<evidence type="ECO:0000313" key="3">
    <source>
        <dbReference type="EMBL" id="SPK75670.1"/>
    </source>
</evidence>
<evidence type="ECO:0000256" key="2">
    <source>
        <dbReference type="SAM" id="SignalP"/>
    </source>
</evidence>
<feature type="signal peptide" evidence="2">
    <location>
        <begin position="1"/>
        <end position="48"/>
    </location>
</feature>
<keyword evidence="2" id="KW-0732">Signal</keyword>
<feature type="region of interest" description="Disordered" evidence="1">
    <location>
        <begin position="50"/>
        <end position="86"/>
    </location>
</feature>
<evidence type="ECO:0000256" key="1">
    <source>
        <dbReference type="SAM" id="MobiDB-lite"/>
    </source>
</evidence>
<feature type="chain" id="PRO_5017002709" description="Copper-binding protein" evidence="2">
    <location>
        <begin position="49"/>
        <end position="144"/>
    </location>
</feature>
<sequence>MADTPTADPGCPCCPSFHPPFTSGRIAMKTAKTLALALTLVAASTAFAAGSMDGHPMQGTDNKPAAPSKQASQPVPAEIKKIDASTGKVTLRHGPIENLGMSAMTMAFPVKDRAALKNFKEGDPVSVTFDKVDGKPTVIDMQPR</sequence>
<reference evidence="3 4" key="1">
    <citation type="submission" date="2018-01" db="EMBL/GenBank/DDBJ databases">
        <authorList>
            <person name="Gaut B.S."/>
            <person name="Morton B.R."/>
            <person name="Clegg M.T."/>
            <person name="Duvall M.R."/>
        </authorList>
    </citation>
    <scope>NUCLEOTIDE SEQUENCE [LARGE SCALE GENOMIC DNA]</scope>
    <source>
        <strain evidence="3">Cupriavidus taiwanensis LMG 19425</strain>
        <plasmid evidence="4">Plasmid ii</plasmid>
    </source>
</reference>
<keyword evidence="3" id="KW-0614">Plasmid</keyword>
<dbReference type="Pfam" id="PF11604">
    <property type="entry name" value="CusF_Ec"/>
    <property type="match status" value="1"/>
</dbReference>
<dbReference type="Proteomes" id="UP000255505">
    <property type="component" value="Plasmid II"/>
</dbReference>
<dbReference type="EMBL" id="LT991977">
    <property type="protein sequence ID" value="SPK75670.1"/>
    <property type="molecule type" value="Genomic_DNA"/>
</dbReference>
<gene>
    <name evidence="3" type="ORF">CT19425_MP60046</name>
</gene>
<geneLocation type="plasmid" evidence="3">
    <name>II</name>
</geneLocation>
<accession>A0A375INL7</accession>
<organism evidence="3 4">
    <name type="scientific">Cupriavidus taiwanensis</name>
    <dbReference type="NCBI Taxonomy" id="164546"/>
    <lineage>
        <taxon>Bacteria</taxon>
        <taxon>Pseudomonadati</taxon>
        <taxon>Pseudomonadota</taxon>
        <taxon>Betaproteobacteria</taxon>
        <taxon>Burkholderiales</taxon>
        <taxon>Burkholderiaceae</taxon>
        <taxon>Cupriavidus</taxon>
    </lineage>
</organism>
<evidence type="ECO:0008006" key="5">
    <source>
        <dbReference type="Google" id="ProtNLM"/>
    </source>
</evidence>
<evidence type="ECO:0000313" key="4">
    <source>
        <dbReference type="Proteomes" id="UP000255505"/>
    </source>
</evidence>
<protein>
    <recommendedName>
        <fullName evidence="5">Copper-binding protein</fullName>
    </recommendedName>
</protein>
<dbReference type="InterPro" id="IPR021647">
    <property type="entry name" value="CusF_Ec"/>
</dbReference>
<dbReference type="Gene3D" id="2.40.50.320">
    <property type="entry name" value="Copper binding periplasmic protein CusF"/>
    <property type="match status" value="1"/>
</dbReference>
<dbReference type="AlphaFoldDB" id="A0A375INL7"/>
<name>A0A375INL7_9BURK</name>
<proteinExistence type="predicted"/>
<dbReference type="InterPro" id="IPR042230">
    <property type="entry name" value="CusF_sf"/>
</dbReference>